<dbReference type="Gene3D" id="3.30.2130.10">
    <property type="entry name" value="VC0802-like"/>
    <property type="match status" value="1"/>
</dbReference>
<proteinExistence type="predicted"/>
<gene>
    <name evidence="2" type="ORF">ENM60_03240</name>
</gene>
<dbReference type="InterPro" id="IPR027795">
    <property type="entry name" value="CASTOR_ACT_dom"/>
</dbReference>
<name>A0A7J3XYL7_9CREN</name>
<feature type="domain" description="CASTOR ACT" evidence="1">
    <location>
        <begin position="153"/>
        <end position="212"/>
    </location>
</feature>
<protein>
    <submittedName>
        <fullName evidence="2">ACT domain-containing protein</fullName>
    </submittedName>
</protein>
<comment type="caution">
    <text evidence="2">The sequence shown here is derived from an EMBL/GenBank/DDBJ whole genome shotgun (WGS) entry which is preliminary data.</text>
</comment>
<organism evidence="2">
    <name type="scientific">Thermogladius calderae</name>
    <dbReference type="NCBI Taxonomy" id="1200300"/>
    <lineage>
        <taxon>Archaea</taxon>
        <taxon>Thermoproteota</taxon>
        <taxon>Thermoprotei</taxon>
        <taxon>Desulfurococcales</taxon>
        <taxon>Desulfurococcaceae</taxon>
        <taxon>Thermogladius</taxon>
    </lineage>
</organism>
<sequence>MTGEDHALDKIALKVLRNPFLAYSIFKKIHSSKAVCQLLERELESKFKTLKDCRKVLKRLEKKIGELRGFDERLVEFVWNSSSLELKTDLTVVSVGLDSYMDVLKLIAELRGRARFLSVIQSASAITVIIDREHTNQVLETLGHSILYHKVGVSAIIMVSPDEVITTPGFVAVITSLLSMNGVNILQLLSCHRDTIMILSEEDSRKAFQLLSGLSKQG</sequence>
<evidence type="ECO:0000259" key="1">
    <source>
        <dbReference type="Pfam" id="PF13840"/>
    </source>
</evidence>
<evidence type="ECO:0000313" key="2">
    <source>
        <dbReference type="EMBL" id="HHP67792.1"/>
    </source>
</evidence>
<reference evidence="2" key="1">
    <citation type="journal article" date="2020" name="mSystems">
        <title>Genome- and Community-Level Interaction Insights into Carbon Utilization and Element Cycling Functions of Hydrothermarchaeota in Hydrothermal Sediment.</title>
        <authorList>
            <person name="Zhou Z."/>
            <person name="Liu Y."/>
            <person name="Xu W."/>
            <person name="Pan J."/>
            <person name="Luo Z.H."/>
            <person name="Li M."/>
        </authorList>
    </citation>
    <scope>NUCLEOTIDE SEQUENCE [LARGE SCALE GENOMIC DNA]</scope>
    <source>
        <strain evidence="2">SpSt-110</strain>
    </source>
</reference>
<dbReference type="AlphaFoldDB" id="A0A7J3XYL7"/>
<dbReference type="Pfam" id="PF13840">
    <property type="entry name" value="ACT_7"/>
    <property type="match status" value="1"/>
</dbReference>
<accession>A0A7J3XYL7</accession>
<dbReference type="EMBL" id="DRYK01000044">
    <property type="protein sequence ID" value="HHP67792.1"/>
    <property type="molecule type" value="Genomic_DNA"/>
</dbReference>